<accession>A0AA37IKX1</accession>
<gene>
    <name evidence="1" type="ORF">CBA19CS42_26760</name>
</gene>
<reference evidence="1" key="1">
    <citation type="submission" date="2022-09" db="EMBL/GenBank/DDBJ databases">
        <title>Isolation and characterization of 3-chlorobenzoate degrading bacteria from soils in Shizuoka.</title>
        <authorList>
            <person name="Ifat A."/>
            <person name="Ogawa N."/>
            <person name="Kimbara K."/>
            <person name="Moriuchi R."/>
            <person name="Dohra H."/>
            <person name="Shintani M."/>
        </authorList>
    </citation>
    <scope>NUCLEOTIDE SEQUENCE</scope>
    <source>
        <strain evidence="1">19CS4-2</strain>
    </source>
</reference>
<evidence type="ECO:0000313" key="2">
    <source>
        <dbReference type="Proteomes" id="UP001055111"/>
    </source>
</evidence>
<comment type="caution">
    <text evidence="1">The sequence shown here is derived from an EMBL/GenBank/DDBJ whole genome shotgun (WGS) entry which is preliminary data.</text>
</comment>
<dbReference type="Proteomes" id="UP001055111">
    <property type="component" value="Unassembled WGS sequence"/>
</dbReference>
<sequence length="61" mass="6940">MRSFFAADDALPRAESALAERFSEANVEASERRLMAEGVVHFDHVRRRGLSILCDLARRHV</sequence>
<proteinExistence type="predicted"/>
<dbReference type="EMBL" id="BPUS01000014">
    <property type="protein sequence ID" value="GJH28190.1"/>
    <property type="molecule type" value="Genomic_DNA"/>
</dbReference>
<dbReference type="RefSeq" id="WP_187608824.1">
    <property type="nucleotide sequence ID" value="NZ_BPUQ01000015.1"/>
</dbReference>
<evidence type="ECO:0000313" key="1">
    <source>
        <dbReference type="EMBL" id="GJH28190.1"/>
    </source>
</evidence>
<protein>
    <submittedName>
        <fullName evidence="1">Uncharacterized protein</fullName>
    </submittedName>
</protein>
<dbReference type="AlphaFoldDB" id="A0AA37IKX1"/>
<organism evidence="1 2">
    <name type="scientific">Caballeronia novacaledonica</name>
    <dbReference type="NCBI Taxonomy" id="1544861"/>
    <lineage>
        <taxon>Bacteria</taxon>
        <taxon>Pseudomonadati</taxon>
        <taxon>Pseudomonadota</taxon>
        <taxon>Betaproteobacteria</taxon>
        <taxon>Burkholderiales</taxon>
        <taxon>Burkholderiaceae</taxon>
        <taxon>Caballeronia</taxon>
    </lineage>
</organism>
<name>A0AA37IKX1_9BURK</name>